<organism evidence="2 3">
    <name type="scientific">Stegodyphus mimosarum</name>
    <name type="common">African social velvet spider</name>
    <dbReference type="NCBI Taxonomy" id="407821"/>
    <lineage>
        <taxon>Eukaryota</taxon>
        <taxon>Metazoa</taxon>
        <taxon>Ecdysozoa</taxon>
        <taxon>Arthropoda</taxon>
        <taxon>Chelicerata</taxon>
        <taxon>Arachnida</taxon>
        <taxon>Araneae</taxon>
        <taxon>Araneomorphae</taxon>
        <taxon>Entelegynae</taxon>
        <taxon>Eresoidea</taxon>
        <taxon>Eresidae</taxon>
        <taxon>Stegodyphus</taxon>
    </lineage>
</organism>
<dbReference type="STRING" id="407821.A0A087TCC5"/>
<accession>A0A087TCC5</accession>
<keyword evidence="3" id="KW-1185">Reference proteome</keyword>
<evidence type="ECO:0000313" key="3">
    <source>
        <dbReference type="Proteomes" id="UP000054359"/>
    </source>
</evidence>
<sequence length="228" mass="24804">MPIQTGTAMDEPLSAYSSLLDVSSSHEDEGIVFTVNGIQRTPSPQQPYAKEGSSCSDNEDDSSLQNPSQKTLTELTLPWKRDVETGVGGYPDSANFVHRQQEFPSWIENRDYLIHGSPTNTLLSRLGNASKRVSAPAVFEIFGQSDHSSSPSLHRQNSQDSLCISTTTTRRSSGDSSETNAPLSKSTRIDVNKVAPKDVVIEIKVNGKSPPSSIIHSDDDIESQATRL</sequence>
<protein>
    <submittedName>
        <fullName evidence="2">Uncharacterized protein</fullName>
    </submittedName>
</protein>
<dbReference type="OrthoDB" id="196264at2759"/>
<feature type="non-terminal residue" evidence="2">
    <location>
        <position position="228"/>
    </location>
</feature>
<proteinExistence type="predicted"/>
<feature type="compositionally biased region" description="Low complexity" evidence="1">
    <location>
        <begin position="165"/>
        <end position="179"/>
    </location>
</feature>
<feature type="compositionally biased region" description="Polar residues" evidence="1">
    <location>
        <begin position="145"/>
        <end position="164"/>
    </location>
</feature>
<reference evidence="2 3" key="1">
    <citation type="submission" date="2013-11" db="EMBL/GenBank/DDBJ databases">
        <title>Genome sequencing of Stegodyphus mimosarum.</title>
        <authorList>
            <person name="Bechsgaard J."/>
        </authorList>
    </citation>
    <scope>NUCLEOTIDE SEQUENCE [LARGE SCALE GENOMIC DNA]</scope>
</reference>
<dbReference type="Proteomes" id="UP000054359">
    <property type="component" value="Unassembled WGS sequence"/>
</dbReference>
<dbReference type="EMBL" id="KK114570">
    <property type="protein sequence ID" value="KFM62764.1"/>
    <property type="molecule type" value="Genomic_DNA"/>
</dbReference>
<dbReference type="AlphaFoldDB" id="A0A087TCC5"/>
<evidence type="ECO:0000313" key="2">
    <source>
        <dbReference type="EMBL" id="KFM62764.1"/>
    </source>
</evidence>
<name>A0A087TCC5_STEMI</name>
<feature type="region of interest" description="Disordered" evidence="1">
    <location>
        <begin position="35"/>
        <end position="70"/>
    </location>
</feature>
<feature type="region of interest" description="Disordered" evidence="1">
    <location>
        <begin position="145"/>
        <end position="189"/>
    </location>
</feature>
<feature type="region of interest" description="Disordered" evidence="1">
    <location>
        <begin position="207"/>
        <end position="228"/>
    </location>
</feature>
<evidence type="ECO:0000256" key="1">
    <source>
        <dbReference type="SAM" id="MobiDB-lite"/>
    </source>
</evidence>
<gene>
    <name evidence="2" type="ORF">X975_15782</name>
</gene>